<feature type="transmembrane region" description="Helical" evidence="1">
    <location>
        <begin position="6"/>
        <end position="22"/>
    </location>
</feature>
<comment type="caution">
    <text evidence="2">The sequence shown here is derived from an EMBL/GenBank/DDBJ whole genome shotgun (WGS) entry which is preliminary data.</text>
</comment>
<keyword evidence="1" id="KW-0472">Membrane</keyword>
<accession>X1U6F7</accession>
<reference evidence="2" key="1">
    <citation type="journal article" date="2014" name="Front. Microbiol.">
        <title>High frequency of phylogenetically diverse reductive dehalogenase-homologous genes in deep subseafloor sedimentary metagenomes.</title>
        <authorList>
            <person name="Kawai M."/>
            <person name="Futagami T."/>
            <person name="Toyoda A."/>
            <person name="Takaki Y."/>
            <person name="Nishi S."/>
            <person name="Hori S."/>
            <person name="Arai W."/>
            <person name="Tsubouchi T."/>
            <person name="Morono Y."/>
            <person name="Uchiyama I."/>
            <person name="Ito T."/>
            <person name="Fujiyama A."/>
            <person name="Inagaki F."/>
            <person name="Takami H."/>
        </authorList>
    </citation>
    <scope>NUCLEOTIDE SEQUENCE</scope>
    <source>
        <strain evidence="2">Expedition CK06-06</strain>
    </source>
</reference>
<feature type="transmembrane region" description="Helical" evidence="1">
    <location>
        <begin position="34"/>
        <end position="52"/>
    </location>
</feature>
<protein>
    <submittedName>
        <fullName evidence="2">Uncharacterized protein</fullName>
    </submittedName>
</protein>
<proteinExistence type="predicted"/>
<organism evidence="2">
    <name type="scientific">marine sediment metagenome</name>
    <dbReference type="NCBI Taxonomy" id="412755"/>
    <lineage>
        <taxon>unclassified sequences</taxon>
        <taxon>metagenomes</taxon>
        <taxon>ecological metagenomes</taxon>
    </lineage>
</organism>
<keyword evidence="1" id="KW-1133">Transmembrane helix</keyword>
<evidence type="ECO:0000313" key="2">
    <source>
        <dbReference type="EMBL" id="GAI87899.1"/>
    </source>
</evidence>
<dbReference type="AlphaFoldDB" id="X1U6F7"/>
<name>X1U6F7_9ZZZZ</name>
<dbReference type="EMBL" id="BARW01006353">
    <property type="protein sequence ID" value="GAI87899.1"/>
    <property type="molecule type" value="Genomic_DNA"/>
</dbReference>
<evidence type="ECO:0000256" key="1">
    <source>
        <dbReference type="SAM" id="Phobius"/>
    </source>
</evidence>
<feature type="non-terminal residue" evidence="2">
    <location>
        <position position="1"/>
    </location>
</feature>
<gene>
    <name evidence="2" type="ORF">S12H4_13337</name>
</gene>
<sequence length="56" mass="6193">GNFLAIKVVGVLLAALILWDIYKHRPKLARISSLCFVGLYAGIVGWNLSVFFTTQV</sequence>
<keyword evidence="1" id="KW-0812">Transmembrane</keyword>